<feature type="binding site" evidence="7">
    <location>
        <begin position="206"/>
        <end position="213"/>
    </location>
    <ligand>
        <name>GTP</name>
        <dbReference type="ChEBI" id="CHEBI:37565"/>
    </ligand>
</feature>
<dbReference type="NCBIfam" id="TIGR03156">
    <property type="entry name" value="GTP_HflX"/>
    <property type="match status" value="1"/>
</dbReference>
<evidence type="ECO:0000259" key="10">
    <source>
        <dbReference type="PROSITE" id="PS51705"/>
    </source>
</evidence>
<keyword evidence="9" id="KW-0175">Coiled coil</keyword>
<comment type="caution">
    <text evidence="11">The sequence shown here is derived from an EMBL/GenBank/DDBJ whole genome shotgun (WGS) entry which is preliminary data.</text>
</comment>
<dbReference type="InterPro" id="IPR016496">
    <property type="entry name" value="GTPase_HflX"/>
</dbReference>
<dbReference type="SUPFAM" id="SSF52540">
    <property type="entry name" value="P-loop containing nucleoside triphosphate hydrolases"/>
    <property type="match status" value="1"/>
</dbReference>
<keyword evidence="3 6" id="KW-0547">Nucleotide-binding</keyword>
<evidence type="ECO:0000256" key="6">
    <source>
        <dbReference type="HAMAP-Rule" id="MF_00900"/>
    </source>
</evidence>
<comment type="cofactor">
    <cofactor evidence="8">
        <name>Mg(2+)</name>
        <dbReference type="ChEBI" id="CHEBI:18420"/>
    </cofactor>
</comment>
<dbReference type="Pfam" id="PF01926">
    <property type="entry name" value="MMR_HSR1"/>
    <property type="match status" value="1"/>
</dbReference>
<dbReference type="InterPro" id="IPR032305">
    <property type="entry name" value="GTP-bd_M"/>
</dbReference>
<dbReference type="PANTHER" id="PTHR10229:SF0">
    <property type="entry name" value="GTP-BINDING PROTEIN 6-RELATED"/>
    <property type="match status" value="1"/>
</dbReference>
<dbReference type="InterPro" id="IPR042108">
    <property type="entry name" value="GTPase_HflX_N_sf"/>
</dbReference>
<feature type="binding site" evidence="7">
    <location>
        <begin position="345"/>
        <end position="347"/>
    </location>
    <ligand>
        <name>GTP</name>
        <dbReference type="ChEBI" id="CHEBI:37565"/>
    </ligand>
</feature>
<feature type="binding site" evidence="8">
    <location>
        <position position="213"/>
    </location>
    <ligand>
        <name>Mg(2+)</name>
        <dbReference type="ChEBI" id="CHEBI:18420"/>
    </ligand>
</feature>
<protein>
    <recommendedName>
        <fullName evidence="6">GTPase HflX</fullName>
    </recommendedName>
    <alternativeName>
        <fullName evidence="6">GTP-binding protein HflX</fullName>
    </alternativeName>
</protein>
<dbReference type="Pfam" id="PF16360">
    <property type="entry name" value="GTP-bdg_M"/>
    <property type="match status" value="1"/>
</dbReference>
<comment type="subunit">
    <text evidence="6">Monomer. Associates with the 50S ribosomal subunit.</text>
</comment>
<organism evidence="11 12">
    <name type="scientific">bacterium (Candidatus Blackallbacteria) CG17_big_fil_post_rev_8_21_14_2_50_48_46</name>
    <dbReference type="NCBI Taxonomy" id="2014261"/>
    <lineage>
        <taxon>Bacteria</taxon>
        <taxon>Candidatus Blackallbacteria</taxon>
    </lineage>
</organism>
<dbReference type="GO" id="GO:0005525">
    <property type="term" value="F:GTP binding"/>
    <property type="evidence" value="ECO:0007669"/>
    <property type="project" value="UniProtKB-UniRule"/>
</dbReference>
<dbReference type="HAMAP" id="MF_00900">
    <property type="entry name" value="GTPase_HflX"/>
    <property type="match status" value="1"/>
</dbReference>
<dbReference type="AlphaFoldDB" id="A0A2M7GBJ0"/>
<feature type="binding site" evidence="7">
    <location>
        <begin position="231"/>
        <end position="235"/>
    </location>
    <ligand>
        <name>GTP</name>
        <dbReference type="ChEBI" id="CHEBI:37565"/>
    </ligand>
</feature>
<evidence type="ECO:0000256" key="3">
    <source>
        <dbReference type="ARBA" id="ARBA00022741"/>
    </source>
</evidence>
<proteinExistence type="inferred from homology"/>
<dbReference type="Proteomes" id="UP000231019">
    <property type="component" value="Unassembled WGS sequence"/>
</dbReference>
<feature type="domain" description="Hflx-type G" evidence="10">
    <location>
        <begin position="200"/>
        <end position="367"/>
    </location>
</feature>
<gene>
    <name evidence="6 11" type="primary">hflX</name>
    <name evidence="11" type="ORF">COW36_01570</name>
</gene>
<feature type="coiled-coil region" evidence="9">
    <location>
        <begin position="168"/>
        <end position="195"/>
    </location>
</feature>
<evidence type="ECO:0000256" key="2">
    <source>
        <dbReference type="ARBA" id="ARBA00022723"/>
    </source>
</evidence>
<evidence type="ECO:0000256" key="4">
    <source>
        <dbReference type="ARBA" id="ARBA00022842"/>
    </source>
</evidence>
<evidence type="ECO:0000313" key="11">
    <source>
        <dbReference type="EMBL" id="PIW19554.1"/>
    </source>
</evidence>
<comment type="function">
    <text evidence="6">GTPase that associates with the 50S ribosomal subunit and may have a role during protein synthesis or ribosome biogenesis.</text>
</comment>
<dbReference type="InterPro" id="IPR027417">
    <property type="entry name" value="P-loop_NTPase"/>
</dbReference>
<dbReference type="GO" id="GO:0046872">
    <property type="term" value="F:metal ion binding"/>
    <property type="evidence" value="ECO:0007669"/>
    <property type="project" value="UniProtKB-KW"/>
</dbReference>
<comment type="similarity">
    <text evidence="6">Belongs to the TRAFAC class OBG-HflX-like GTPase superfamily. HflX GTPase family.</text>
</comment>
<dbReference type="InterPro" id="IPR025121">
    <property type="entry name" value="GTPase_HflX_N"/>
</dbReference>
<evidence type="ECO:0000256" key="7">
    <source>
        <dbReference type="PIRSR" id="PIRSR006809-1"/>
    </source>
</evidence>
<dbReference type="CDD" id="cd01878">
    <property type="entry name" value="HflX"/>
    <property type="match status" value="1"/>
</dbReference>
<name>A0A2M7GBJ0_9BACT</name>
<keyword evidence="5 6" id="KW-0342">GTP-binding</keyword>
<comment type="subcellular location">
    <subcellularLocation>
        <location evidence="6">Cytoplasm</location>
    </subcellularLocation>
    <text evidence="6">May associate with membranes.</text>
</comment>
<dbReference type="GO" id="GO:0003924">
    <property type="term" value="F:GTPase activity"/>
    <property type="evidence" value="ECO:0007669"/>
    <property type="project" value="UniProtKB-UniRule"/>
</dbReference>
<dbReference type="Gene3D" id="6.10.250.2860">
    <property type="match status" value="1"/>
</dbReference>
<dbReference type="Gene3D" id="3.40.50.11060">
    <property type="entry name" value="GTPase HflX, N-terminal domain"/>
    <property type="match status" value="1"/>
</dbReference>
<dbReference type="InterPro" id="IPR006073">
    <property type="entry name" value="GTP-bd"/>
</dbReference>
<evidence type="ECO:0000256" key="5">
    <source>
        <dbReference type="ARBA" id="ARBA00023134"/>
    </source>
</evidence>
<dbReference type="PROSITE" id="PS51705">
    <property type="entry name" value="G_HFLX"/>
    <property type="match status" value="1"/>
</dbReference>
<dbReference type="PRINTS" id="PR00326">
    <property type="entry name" value="GTP1OBG"/>
</dbReference>
<feature type="binding site" evidence="7">
    <location>
        <begin position="252"/>
        <end position="255"/>
    </location>
    <ligand>
        <name>GTP</name>
        <dbReference type="ChEBI" id="CHEBI:37565"/>
    </ligand>
</feature>
<keyword evidence="1 6" id="KW-0963">Cytoplasm</keyword>
<dbReference type="GO" id="GO:0043022">
    <property type="term" value="F:ribosome binding"/>
    <property type="evidence" value="ECO:0007669"/>
    <property type="project" value="TreeGrafter"/>
</dbReference>
<accession>A0A2M7GBJ0</accession>
<dbReference type="InterPro" id="IPR005225">
    <property type="entry name" value="Small_GTP-bd"/>
</dbReference>
<keyword evidence="4 8" id="KW-0460">Magnesium</keyword>
<sequence length="434" mass="49329">MFDTQLPVEKAILVGVQLPDTPDWEVNYSLDELASLADTAGIRSLGRCSQNRHHPDPATYIGRGKVEEVQALVEAHQADVVIFDPELSPAQISNLEKRLNVRVMDRGDVILMIFAERAQTREAKLQVDLARMKYFLPRLKRQWTHLERQVGGVGVRAGMGEKQIEVDRRLIRKKIERYEADLKEIEKQRKLRKNKRRETFSLALIGYTNVGKSTLFNRLTQADVLVENRLFATLDSTVRKIEIGAHEFVLTDTVGFIRKLPHHLVASFRSTLEEACDADVLLHVVDVTSPVLGEQMAAVNEVLKQLEIEDKPIVYVLNKADLLPQNEELHVWKHIPPEAPCVSVSAHTGENMDLLKELILETFSEQFREAIFVLPLSQSGFVAQLYTIATILEEEYLEGNRVKLRCRAPAKDLERFRKSWKAVADAGEEQLLSS</sequence>
<dbReference type="NCBIfam" id="TIGR00231">
    <property type="entry name" value="small_GTP"/>
    <property type="match status" value="1"/>
</dbReference>
<reference evidence="11 12" key="1">
    <citation type="submission" date="2017-09" db="EMBL/GenBank/DDBJ databases">
        <title>Depth-based differentiation of microbial function through sediment-hosted aquifers and enrichment of novel symbionts in the deep terrestrial subsurface.</title>
        <authorList>
            <person name="Probst A.J."/>
            <person name="Ladd B."/>
            <person name="Jarett J.K."/>
            <person name="Geller-Mcgrath D.E."/>
            <person name="Sieber C.M."/>
            <person name="Emerson J.B."/>
            <person name="Anantharaman K."/>
            <person name="Thomas B.C."/>
            <person name="Malmstrom R."/>
            <person name="Stieglmeier M."/>
            <person name="Klingl A."/>
            <person name="Woyke T."/>
            <person name="Ryan C.M."/>
            <person name="Banfield J.F."/>
        </authorList>
    </citation>
    <scope>NUCLEOTIDE SEQUENCE [LARGE SCALE GENOMIC DNA]</scope>
    <source>
        <strain evidence="11">CG17_big_fil_post_rev_8_21_14_2_50_48_46</strain>
    </source>
</reference>
<evidence type="ECO:0000256" key="1">
    <source>
        <dbReference type="ARBA" id="ARBA00022490"/>
    </source>
</evidence>
<dbReference type="GO" id="GO:0005737">
    <property type="term" value="C:cytoplasm"/>
    <property type="evidence" value="ECO:0007669"/>
    <property type="project" value="UniProtKB-SubCell"/>
</dbReference>
<dbReference type="Pfam" id="PF13167">
    <property type="entry name" value="GTP-bdg_N"/>
    <property type="match status" value="1"/>
</dbReference>
<evidence type="ECO:0000256" key="9">
    <source>
        <dbReference type="SAM" id="Coils"/>
    </source>
</evidence>
<feature type="binding site" evidence="7">
    <location>
        <begin position="318"/>
        <end position="321"/>
    </location>
    <ligand>
        <name>GTP</name>
        <dbReference type="ChEBI" id="CHEBI:37565"/>
    </ligand>
</feature>
<dbReference type="Gene3D" id="3.40.50.300">
    <property type="entry name" value="P-loop containing nucleotide triphosphate hydrolases"/>
    <property type="match status" value="1"/>
</dbReference>
<feature type="binding site" evidence="8">
    <location>
        <position position="233"/>
    </location>
    <ligand>
        <name>Mg(2+)</name>
        <dbReference type="ChEBI" id="CHEBI:18420"/>
    </ligand>
</feature>
<dbReference type="FunFam" id="3.40.50.11060:FF:000001">
    <property type="entry name" value="GTPase HflX"/>
    <property type="match status" value="1"/>
</dbReference>
<dbReference type="PANTHER" id="PTHR10229">
    <property type="entry name" value="GTP-BINDING PROTEIN HFLX"/>
    <property type="match status" value="1"/>
</dbReference>
<evidence type="ECO:0000313" key="12">
    <source>
        <dbReference type="Proteomes" id="UP000231019"/>
    </source>
</evidence>
<keyword evidence="2 8" id="KW-0479">Metal-binding</keyword>
<dbReference type="EMBL" id="PFFQ01000004">
    <property type="protein sequence ID" value="PIW19554.1"/>
    <property type="molecule type" value="Genomic_DNA"/>
</dbReference>
<dbReference type="InterPro" id="IPR030394">
    <property type="entry name" value="G_HFLX_dom"/>
</dbReference>
<dbReference type="PIRSF" id="PIRSF006809">
    <property type="entry name" value="GTP-binding_hflX_prd"/>
    <property type="match status" value="1"/>
</dbReference>
<evidence type="ECO:0000256" key="8">
    <source>
        <dbReference type="PIRSR" id="PIRSR006809-2"/>
    </source>
</evidence>